<reference evidence="2 3" key="1">
    <citation type="submission" date="2019-01" db="EMBL/GenBank/DDBJ databases">
        <title>Sinorhodobacter populi sp. nov. isolated from the symptomatic bark tissue of Populus euramericana canker.</title>
        <authorList>
            <person name="Xu G."/>
        </authorList>
    </citation>
    <scope>NUCLEOTIDE SEQUENCE [LARGE SCALE GENOMIC DNA]</scope>
    <source>
        <strain evidence="2 3">CCTCC AB2012026</strain>
    </source>
</reference>
<keyword evidence="3" id="KW-1185">Reference proteome</keyword>
<dbReference type="OrthoDB" id="6890552at2"/>
<dbReference type="InterPro" id="IPR010985">
    <property type="entry name" value="Ribbon_hlx_hlx"/>
</dbReference>
<dbReference type="GO" id="GO:0006355">
    <property type="term" value="P:regulation of DNA-templated transcription"/>
    <property type="evidence" value="ECO:0007669"/>
    <property type="project" value="InterPro"/>
</dbReference>
<dbReference type="Gene3D" id="1.10.1220.10">
    <property type="entry name" value="Met repressor-like"/>
    <property type="match status" value="1"/>
</dbReference>
<keyword evidence="2" id="KW-0238">DNA-binding</keyword>
<dbReference type="Pfam" id="PF03869">
    <property type="entry name" value="Arc"/>
    <property type="match status" value="1"/>
</dbReference>
<dbReference type="GO" id="GO:0003677">
    <property type="term" value="F:DNA binding"/>
    <property type="evidence" value="ECO:0007669"/>
    <property type="project" value="UniProtKB-KW"/>
</dbReference>
<feature type="domain" description="Arc-like DNA binding" evidence="1">
    <location>
        <begin position="11"/>
        <end position="45"/>
    </location>
</feature>
<organism evidence="2 3">
    <name type="scientific">Paenirhodobacter ferrireducens</name>
    <dbReference type="NCBI Taxonomy" id="1215032"/>
    <lineage>
        <taxon>Bacteria</taxon>
        <taxon>Pseudomonadati</taxon>
        <taxon>Pseudomonadota</taxon>
        <taxon>Alphaproteobacteria</taxon>
        <taxon>Rhodobacterales</taxon>
        <taxon>Rhodobacter group</taxon>
        <taxon>Paenirhodobacter</taxon>
    </lineage>
</organism>
<dbReference type="AlphaFoldDB" id="A0A443L707"/>
<name>A0A443L707_9RHOB</name>
<evidence type="ECO:0000313" key="2">
    <source>
        <dbReference type="EMBL" id="RWR44970.1"/>
    </source>
</evidence>
<evidence type="ECO:0000313" key="3">
    <source>
        <dbReference type="Proteomes" id="UP000286594"/>
    </source>
</evidence>
<gene>
    <name evidence="2" type="ORF">EOW65_17650</name>
</gene>
<proteinExistence type="predicted"/>
<dbReference type="SUPFAM" id="SSF47598">
    <property type="entry name" value="Ribbon-helix-helix"/>
    <property type="match status" value="1"/>
</dbReference>
<sequence>MARSKNEETGQIVIRPPAGMRARIKAAAEANNRSMNAEIVATLEEKYPAPDDDLDSATMTEWMDYVDNATSSHDRIDRIEQINDRLSKSPKYGFLQIKLVDMKDGNSAAFFTTKDKWTDLSAKFLADESDDQK</sequence>
<dbReference type="Proteomes" id="UP000286594">
    <property type="component" value="Unassembled WGS sequence"/>
</dbReference>
<dbReference type="RefSeq" id="WP_128151663.1">
    <property type="nucleotide sequence ID" value="NZ_SAVB01000027.1"/>
</dbReference>
<evidence type="ECO:0000259" key="1">
    <source>
        <dbReference type="Pfam" id="PF03869"/>
    </source>
</evidence>
<dbReference type="EMBL" id="SAVB01000027">
    <property type="protein sequence ID" value="RWR44970.1"/>
    <property type="molecule type" value="Genomic_DNA"/>
</dbReference>
<dbReference type="InterPro" id="IPR005569">
    <property type="entry name" value="Arc_DNA-bd_dom"/>
</dbReference>
<protein>
    <submittedName>
        <fullName evidence="2">Arc family DNA-binding protein</fullName>
    </submittedName>
</protein>
<dbReference type="InterPro" id="IPR013321">
    <property type="entry name" value="Arc_rbn_hlx_hlx"/>
</dbReference>
<accession>A0A443L707</accession>
<comment type="caution">
    <text evidence="2">The sequence shown here is derived from an EMBL/GenBank/DDBJ whole genome shotgun (WGS) entry which is preliminary data.</text>
</comment>